<feature type="domain" description="ABC transporter" evidence="10">
    <location>
        <begin position="2"/>
        <end position="234"/>
    </location>
</feature>
<dbReference type="PROSITE" id="PS50893">
    <property type="entry name" value="ABC_TRANSPORTER_2"/>
    <property type="match status" value="1"/>
</dbReference>
<evidence type="ECO:0000313" key="12">
    <source>
        <dbReference type="EMBL" id="MFC3106199.1"/>
    </source>
</evidence>
<reference evidence="13" key="1">
    <citation type="journal article" date="2019" name="Int. J. Syst. Evol. Microbiol.">
        <title>The Global Catalogue of Microorganisms (GCM) 10K type strain sequencing project: providing services to taxonomists for standard genome sequencing and annotation.</title>
        <authorList>
            <consortium name="The Broad Institute Genomics Platform"/>
            <consortium name="The Broad Institute Genome Sequencing Center for Infectious Disease"/>
            <person name="Wu L."/>
            <person name="Ma J."/>
        </authorList>
    </citation>
    <scope>NUCLEOTIDE SEQUENCE [LARGE SCALE GENOMIC DNA]</scope>
    <source>
        <strain evidence="13">KCTC 52640</strain>
    </source>
</reference>
<organism evidence="12 13">
    <name type="scientific">Salinisphaera aquimarina</name>
    <dbReference type="NCBI Taxonomy" id="2094031"/>
    <lineage>
        <taxon>Bacteria</taxon>
        <taxon>Pseudomonadati</taxon>
        <taxon>Pseudomonadota</taxon>
        <taxon>Gammaproteobacteria</taxon>
        <taxon>Salinisphaerales</taxon>
        <taxon>Salinisphaeraceae</taxon>
        <taxon>Salinisphaera</taxon>
    </lineage>
</organism>
<dbReference type="InterPro" id="IPR017871">
    <property type="entry name" value="ABC_transporter-like_CS"/>
</dbReference>
<dbReference type="Pfam" id="PF03459">
    <property type="entry name" value="TOBE"/>
    <property type="match status" value="1"/>
</dbReference>
<dbReference type="RefSeq" id="WP_380691984.1">
    <property type="nucleotide sequence ID" value="NZ_JBHRSS010000010.1"/>
</dbReference>
<keyword evidence="3 9" id="KW-0500">Molybdenum</keyword>
<dbReference type="PROSITE" id="PS51866">
    <property type="entry name" value="MOP"/>
    <property type="match status" value="1"/>
</dbReference>
<evidence type="ECO:0000256" key="7">
    <source>
        <dbReference type="ARBA" id="ARBA00022967"/>
    </source>
</evidence>
<proteinExistence type="predicted"/>
<dbReference type="Gene3D" id="2.40.50.100">
    <property type="match status" value="1"/>
</dbReference>
<keyword evidence="5" id="KW-0547">Nucleotide-binding</keyword>
<dbReference type="InterPro" id="IPR011868">
    <property type="entry name" value="ModC_ABC_ATP-bd"/>
</dbReference>
<dbReference type="PANTHER" id="PTHR43514:SF4">
    <property type="entry name" value="ABC TRANSPORTER I FAMILY MEMBER 10"/>
    <property type="match status" value="1"/>
</dbReference>
<dbReference type="SMART" id="SM00382">
    <property type="entry name" value="AAA"/>
    <property type="match status" value="1"/>
</dbReference>
<keyword evidence="2" id="KW-1003">Cell membrane</keyword>
<evidence type="ECO:0000256" key="6">
    <source>
        <dbReference type="ARBA" id="ARBA00022840"/>
    </source>
</evidence>
<keyword evidence="7" id="KW-1278">Translocase</keyword>
<evidence type="ECO:0000256" key="5">
    <source>
        <dbReference type="ARBA" id="ARBA00022741"/>
    </source>
</evidence>
<dbReference type="InterPro" id="IPR027417">
    <property type="entry name" value="P-loop_NTPase"/>
</dbReference>
<keyword evidence="6 12" id="KW-0067">ATP-binding</keyword>
<dbReference type="SUPFAM" id="SSF50331">
    <property type="entry name" value="MOP-like"/>
    <property type="match status" value="1"/>
</dbReference>
<evidence type="ECO:0000256" key="1">
    <source>
        <dbReference type="ARBA" id="ARBA00022448"/>
    </source>
</evidence>
<protein>
    <submittedName>
        <fullName evidence="12">Molybdenum ABC transporter ATP-binding protein</fullName>
    </submittedName>
</protein>
<dbReference type="InterPro" id="IPR050334">
    <property type="entry name" value="Molybdenum_import_ModC"/>
</dbReference>
<evidence type="ECO:0000256" key="2">
    <source>
        <dbReference type="ARBA" id="ARBA00022475"/>
    </source>
</evidence>
<dbReference type="SUPFAM" id="SSF52540">
    <property type="entry name" value="P-loop containing nucleoside triphosphate hydrolases"/>
    <property type="match status" value="1"/>
</dbReference>
<dbReference type="PANTHER" id="PTHR43514">
    <property type="entry name" value="ABC TRANSPORTER I FAMILY MEMBER 10"/>
    <property type="match status" value="1"/>
</dbReference>
<dbReference type="InterPro" id="IPR005116">
    <property type="entry name" value="Transp-assoc_OB_typ1"/>
</dbReference>
<dbReference type="Proteomes" id="UP001595462">
    <property type="component" value="Unassembled WGS sequence"/>
</dbReference>
<dbReference type="Gene3D" id="3.40.50.300">
    <property type="entry name" value="P-loop containing nucleotide triphosphate hydrolases"/>
    <property type="match status" value="1"/>
</dbReference>
<dbReference type="InterPro" id="IPR004606">
    <property type="entry name" value="Mop_domain"/>
</dbReference>
<dbReference type="NCBIfam" id="TIGR02142">
    <property type="entry name" value="modC_ABC"/>
    <property type="match status" value="1"/>
</dbReference>
<dbReference type="InterPro" id="IPR003593">
    <property type="entry name" value="AAA+_ATPase"/>
</dbReference>
<evidence type="ECO:0000256" key="4">
    <source>
        <dbReference type="ARBA" id="ARBA00022519"/>
    </source>
</evidence>
<accession>A0ABV7EWB2</accession>
<dbReference type="InterPro" id="IPR003439">
    <property type="entry name" value="ABC_transporter-like_ATP-bd"/>
</dbReference>
<dbReference type="EMBL" id="JBHRSS010000010">
    <property type="protein sequence ID" value="MFC3106199.1"/>
    <property type="molecule type" value="Genomic_DNA"/>
</dbReference>
<evidence type="ECO:0000256" key="3">
    <source>
        <dbReference type="ARBA" id="ARBA00022505"/>
    </source>
</evidence>
<dbReference type="GO" id="GO:0005524">
    <property type="term" value="F:ATP binding"/>
    <property type="evidence" value="ECO:0007669"/>
    <property type="project" value="UniProtKB-KW"/>
</dbReference>
<dbReference type="PROSITE" id="PS00211">
    <property type="entry name" value="ABC_TRANSPORTER_1"/>
    <property type="match status" value="1"/>
</dbReference>
<comment type="caution">
    <text evidence="12">The sequence shown here is derived from an EMBL/GenBank/DDBJ whole genome shotgun (WGS) entry which is preliminary data.</text>
</comment>
<keyword evidence="13" id="KW-1185">Reference proteome</keyword>
<keyword evidence="8" id="KW-0472">Membrane</keyword>
<name>A0ABV7EWB2_9GAMM</name>
<keyword evidence="1" id="KW-0813">Transport</keyword>
<gene>
    <name evidence="12" type="primary">modC</name>
    <name evidence="12" type="ORF">ACFOSU_20185</name>
</gene>
<dbReference type="Pfam" id="PF00005">
    <property type="entry name" value="ABC_tran"/>
    <property type="match status" value="1"/>
</dbReference>
<evidence type="ECO:0000259" key="10">
    <source>
        <dbReference type="PROSITE" id="PS50893"/>
    </source>
</evidence>
<evidence type="ECO:0000256" key="8">
    <source>
        <dbReference type="ARBA" id="ARBA00023136"/>
    </source>
</evidence>
<keyword evidence="4" id="KW-0997">Cell inner membrane</keyword>
<evidence type="ECO:0000256" key="9">
    <source>
        <dbReference type="PROSITE-ProRule" id="PRU01213"/>
    </source>
</evidence>
<evidence type="ECO:0000259" key="11">
    <source>
        <dbReference type="PROSITE" id="PS51866"/>
    </source>
</evidence>
<sequence>MMLEIDVSHRLGDFSLDCAFASAERVTGLFGPSGAGKSTLLRILAGLITPARGRIVLAGRCVFDSERGIRIPAHRRRIGYVFQQARLFAHLNVRHNLGYGAWFARAHRRAADFDRVVDMLDIGPLLERRIAGLSGGEQQRIAIGRALLSDPAMLLLDEPLASLDATRKAEVLPYIERLSQESALPIVFVSHQLDEMLRLANRHVVAVSEGRIAFSGPTADFLARPELLGAEHARDAGALLRAQVGRHVPEHGLSVLDCENQSLFVPHLEQDIASPVTLHVRARDVMLARERPAGISALNVLAGHVESVTADGDYAVNVMLAIGHQRLEARVTRRSAEALDLRVGQLLFAVVKSLALAEQSWQRLAGL</sequence>
<dbReference type="InterPro" id="IPR008995">
    <property type="entry name" value="Mo/tungstate-bd_C_term_dom"/>
</dbReference>
<feature type="domain" description="Mop" evidence="11">
    <location>
        <begin position="294"/>
        <end position="360"/>
    </location>
</feature>
<evidence type="ECO:0000313" key="13">
    <source>
        <dbReference type="Proteomes" id="UP001595462"/>
    </source>
</evidence>